<reference evidence="10 11" key="1">
    <citation type="journal article" date="2014" name="FEMS Microbiol. Ecol.">
        <title>Sphaerotilus natans encrusted with nanoball-shaped Fe(III) oxide minerals formed by nitrate-reducing mixotrophic Fe(II) oxidation.</title>
        <authorList>
            <person name="Park S."/>
            <person name="Kim D.H."/>
            <person name="Lee J.H."/>
            <person name="Hur H.G."/>
        </authorList>
    </citation>
    <scope>NUCLEOTIDE SEQUENCE [LARGE SCALE GENOMIC DNA]</scope>
    <source>
        <strain evidence="10 11">DSM 6575</strain>
    </source>
</reference>
<dbReference type="PANTHER" id="PTHR30572">
    <property type="entry name" value="MEMBRANE COMPONENT OF TRANSPORTER-RELATED"/>
    <property type="match status" value="1"/>
</dbReference>
<evidence type="ECO:0000259" key="9">
    <source>
        <dbReference type="Pfam" id="PF12704"/>
    </source>
</evidence>
<accession>A0A059KJB8</accession>
<evidence type="ECO:0000256" key="3">
    <source>
        <dbReference type="ARBA" id="ARBA00022692"/>
    </source>
</evidence>
<feature type="transmembrane region" description="Helical" evidence="7">
    <location>
        <begin position="272"/>
        <end position="300"/>
    </location>
</feature>
<sequence>MRWTDTVSMAWRAIVAQRGRSVLTLLGIAVGIAAVILLTSIGEGLHRFLLAEFSQIGTNVVTLSPGRTTTGGTNPGFPSSVRPLTLEDAQALRRHLPQLTGVTPGVTGNAEMQAGGRLRRALVYGTSAALVPAFHLTVATGRFLPEEEAGQARDFVVLGSTLRRELFGSSSPLGQRLRIGSQQFRVIGVLAPRGQFLGVDLDDVAYLPSARALELFNRPGLMEIHLTYDERLSPAAVVAQARALMSARHGREDFTIVTQADMLGTLSNILNIVTMAVGALGGISLLVGGVGIVTIMTIAVSERTAEIGLLISLGARRRTVMALFLGEAVVLSALGGLLGLAIGIGIAQGVHLLLPALPVSTPLPFVLLALGLSAAVGLLAGVMPARAAARLDPVEALRAE</sequence>
<organism evidence="10 11">
    <name type="scientific">Sphaerotilus natans subsp. natans DSM 6575</name>
    <dbReference type="NCBI Taxonomy" id="1286631"/>
    <lineage>
        <taxon>Bacteria</taxon>
        <taxon>Pseudomonadati</taxon>
        <taxon>Pseudomonadota</taxon>
        <taxon>Betaproteobacteria</taxon>
        <taxon>Burkholderiales</taxon>
        <taxon>Sphaerotilaceae</taxon>
        <taxon>Sphaerotilus</taxon>
    </lineage>
</organism>
<feature type="domain" description="ABC3 transporter permease C-terminal" evidence="8">
    <location>
        <begin position="280"/>
        <end position="393"/>
    </location>
</feature>
<evidence type="ECO:0000259" key="8">
    <source>
        <dbReference type="Pfam" id="PF02687"/>
    </source>
</evidence>
<dbReference type="InterPro" id="IPR025857">
    <property type="entry name" value="MacB_PCD"/>
</dbReference>
<gene>
    <name evidence="10" type="ORF">X805_28890</name>
</gene>
<evidence type="ECO:0000256" key="2">
    <source>
        <dbReference type="ARBA" id="ARBA00022475"/>
    </source>
</evidence>
<dbReference type="PATRIC" id="fig|1286631.3.peg.2823"/>
<keyword evidence="11" id="KW-1185">Reference proteome</keyword>
<comment type="subcellular location">
    <subcellularLocation>
        <location evidence="1">Cell membrane</location>
        <topology evidence="1">Multi-pass membrane protein</topology>
    </subcellularLocation>
</comment>
<dbReference type="EMBL" id="AZRA01000076">
    <property type="protein sequence ID" value="KDB51511.1"/>
    <property type="molecule type" value="Genomic_DNA"/>
</dbReference>
<feature type="transmembrane region" description="Helical" evidence="7">
    <location>
        <begin position="21"/>
        <end position="41"/>
    </location>
</feature>
<keyword evidence="2" id="KW-1003">Cell membrane</keyword>
<feature type="domain" description="MacB-like periplasmic core" evidence="9">
    <location>
        <begin position="21"/>
        <end position="243"/>
    </location>
</feature>
<keyword evidence="3 7" id="KW-0812">Transmembrane</keyword>
<dbReference type="PANTHER" id="PTHR30572:SF4">
    <property type="entry name" value="ABC TRANSPORTER PERMEASE YTRF"/>
    <property type="match status" value="1"/>
</dbReference>
<evidence type="ECO:0000256" key="4">
    <source>
        <dbReference type="ARBA" id="ARBA00022989"/>
    </source>
</evidence>
<evidence type="ECO:0000256" key="7">
    <source>
        <dbReference type="SAM" id="Phobius"/>
    </source>
</evidence>
<protein>
    <recommendedName>
        <fullName evidence="12">ABC transporter permease</fullName>
    </recommendedName>
</protein>
<dbReference type="STRING" id="34103.SAMN05421778_11071"/>
<evidence type="ECO:0008006" key="12">
    <source>
        <dbReference type="Google" id="ProtNLM"/>
    </source>
</evidence>
<dbReference type="Pfam" id="PF02687">
    <property type="entry name" value="FtsX"/>
    <property type="match status" value="1"/>
</dbReference>
<proteinExistence type="inferred from homology"/>
<dbReference type="Pfam" id="PF12704">
    <property type="entry name" value="MacB_PCD"/>
    <property type="match status" value="1"/>
</dbReference>
<dbReference type="AlphaFoldDB" id="A0A059KJB8"/>
<comment type="caution">
    <text evidence="10">The sequence shown here is derived from an EMBL/GenBank/DDBJ whole genome shotgun (WGS) entry which is preliminary data.</text>
</comment>
<dbReference type="GO" id="GO:0022857">
    <property type="term" value="F:transmembrane transporter activity"/>
    <property type="evidence" value="ECO:0007669"/>
    <property type="project" value="TreeGrafter"/>
</dbReference>
<comment type="similarity">
    <text evidence="6">Belongs to the ABC-4 integral membrane protein family.</text>
</comment>
<evidence type="ECO:0000313" key="10">
    <source>
        <dbReference type="EMBL" id="KDB51511.1"/>
    </source>
</evidence>
<dbReference type="InterPro" id="IPR050250">
    <property type="entry name" value="Macrolide_Exporter_MacB"/>
</dbReference>
<dbReference type="GO" id="GO:0005886">
    <property type="term" value="C:plasma membrane"/>
    <property type="evidence" value="ECO:0007669"/>
    <property type="project" value="UniProtKB-SubCell"/>
</dbReference>
<evidence type="ECO:0000256" key="5">
    <source>
        <dbReference type="ARBA" id="ARBA00023136"/>
    </source>
</evidence>
<dbReference type="InterPro" id="IPR003838">
    <property type="entry name" value="ABC3_permease_C"/>
</dbReference>
<name>A0A059KJB8_9BURK</name>
<dbReference type="Proteomes" id="UP000026714">
    <property type="component" value="Unassembled WGS sequence"/>
</dbReference>
<evidence type="ECO:0000313" key="11">
    <source>
        <dbReference type="Proteomes" id="UP000026714"/>
    </source>
</evidence>
<evidence type="ECO:0000256" key="1">
    <source>
        <dbReference type="ARBA" id="ARBA00004651"/>
    </source>
</evidence>
<evidence type="ECO:0000256" key="6">
    <source>
        <dbReference type="ARBA" id="ARBA00038076"/>
    </source>
</evidence>
<feature type="transmembrane region" description="Helical" evidence="7">
    <location>
        <begin position="321"/>
        <end position="350"/>
    </location>
</feature>
<dbReference type="eggNOG" id="COG0577">
    <property type="taxonomic scope" value="Bacteria"/>
</dbReference>
<keyword evidence="4 7" id="KW-1133">Transmembrane helix</keyword>
<keyword evidence="5 7" id="KW-0472">Membrane</keyword>
<feature type="transmembrane region" description="Helical" evidence="7">
    <location>
        <begin position="362"/>
        <end position="382"/>
    </location>
</feature>
<dbReference type="RefSeq" id="WP_037483336.1">
    <property type="nucleotide sequence ID" value="NZ_AZRA01000076.1"/>
</dbReference>